<feature type="compositionally biased region" description="Low complexity" evidence="1">
    <location>
        <begin position="251"/>
        <end position="268"/>
    </location>
</feature>
<dbReference type="EMBL" id="KQ947408">
    <property type="protein sequence ID" value="KUJ21395.1"/>
    <property type="molecule type" value="Genomic_DNA"/>
</dbReference>
<protein>
    <submittedName>
        <fullName evidence="2">Uncharacterized protein</fullName>
    </submittedName>
</protein>
<evidence type="ECO:0000313" key="2">
    <source>
        <dbReference type="EMBL" id="KUJ21395.1"/>
    </source>
</evidence>
<dbReference type="STRING" id="149040.A0A194XMB9"/>
<dbReference type="Proteomes" id="UP000070700">
    <property type="component" value="Unassembled WGS sequence"/>
</dbReference>
<dbReference type="GeneID" id="28829175"/>
<feature type="compositionally biased region" description="Polar residues" evidence="1">
    <location>
        <begin position="212"/>
        <end position="221"/>
    </location>
</feature>
<dbReference type="AlphaFoldDB" id="A0A194XMB9"/>
<evidence type="ECO:0000256" key="1">
    <source>
        <dbReference type="SAM" id="MobiDB-lite"/>
    </source>
</evidence>
<feature type="region of interest" description="Disordered" evidence="1">
    <location>
        <begin position="251"/>
        <end position="277"/>
    </location>
</feature>
<organism evidence="2 3">
    <name type="scientific">Mollisia scopiformis</name>
    <name type="common">Conifer needle endophyte fungus</name>
    <name type="synonym">Phialocephala scopiformis</name>
    <dbReference type="NCBI Taxonomy" id="149040"/>
    <lineage>
        <taxon>Eukaryota</taxon>
        <taxon>Fungi</taxon>
        <taxon>Dikarya</taxon>
        <taxon>Ascomycota</taxon>
        <taxon>Pezizomycotina</taxon>
        <taxon>Leotiomycetes</taxon>
        <taxon>Helotiales</taxon>
        <taxon>Mollisiaceae</taxon>
        <taxon>Mollisia</taxon>
    </lineage>
</organism>
<name>A0A194XMB9_MOLSC</name>
<dbReference type="KEGG" id="psco:LY89DRAFT_730179"/>
<dbReference type="InParanoid" id="A0A194XMB9"/>
<accession>A0A194XMB9</accession>
<dbReference type="RefSeq" id="XP_018075750.1">
    <property type="nucleotide sequence ID" value="XM_018219449.1"/>
</dbReference>
<gene>
    <name evidence="2" type="ORF">LY89DRAFT_730179</name>
</gene>
<feature type="compositionally biased region" description="Low complexity" evidence="1">
    <location>
        <begin position="175"/>
        <end position="211"/>
    </location>
</feature>
<proteinExistence type="predicted"/>
<reference evidence="2 3" key="1">
    <citation type="submission" date="2015-10" db="EMBL/GenBank/DDBJ databases">
        <title>Full genome of DAOMC 229536 Phialocephala scopiformis, a fungal endophyte of spruce producing the potent anti-insectan compound rugulosin.</title>
        <authorList>
            <consortium name="DOE Joint Genome Institute"/>
            <person name="Walker A.K."/>
            <person name="Frasz S.L."/>
            <person name="Seifert K.A."/>
            <person name="Miller J.D."/>
            <person name="Mondo S.J."/>
            <person name="Labutti K."/>
            <person name="Lipzen A."/>
            <person name="Dockter R."/>
            <person name="Kennedy M."/>
            <person name="Grigoriev I.V."/>
            <person name="Spatafora J.W."/>
        </authorList>
    </citation>
    <scope>NUCLEOTIDE SEQUENCE [LARGE SCALE GENOMIC DNA]</scope>
    <source>
        <strain evidence="2 3">CBS 120377</strain>
    </source>
</reference>
<sequence length="277" mass="28781">MLADLLFKDPSLIGTGMPTPCLPCDQLTQPPPSFVGGPVCPASPPVLNPGMNTLGPEQLCCTETIRLGTAECCCDGCPDHPEWGQPCSGDLPDPICPDTSILGFLDLGLINTGPNCYLGVCYLQRWQYDWSCCACPDGWLPVEQDWCAGGNLCFGCGDLTYELVNDPVAGWECVSPGASPTPTTPQSSTPPSAPTTILTSPESSPAAPSTTGNTPTMLPTSSGVTGVIYNGTSTSTSSNLMITTSTSYLFSSNSTSSAPRSSSTTSTTIQFRVGKNA</sequence>
<keyword evidence="3" id="KW-1185">Reference proteome</keyword>
<evidence type="ECO:0000313" key="3">
    <source>
        <dbReference type="Proteomes" id="UP000070700"/>
    </source>
</evidence>
<feature type="region of interest" description="Disordered" evidence="1">
    <location>
        <begin position="175"/>
        <end position="221"/>
    </location>
</feature>